<reference evidence="1" key="2">
    <citation type="submission" date="2023-05" db="EMBL/GenBank/DDBJ databases">
        <authorList>
            <consortium name="Lawrence Berkeley National Laboratory"/>
            <person name="Steindorff A."/>
            <person name="Hensen N."/>
            <person name="Bonometti L."/>
            <person name="Westerberg I."/>
            <person name="Brannstrom I.O."/>
            <person name="Guillou S."/>
            <person name="Cros-Aarteil S."/>
            <person name="Calhoun S."/>
            <person name="Haridas S."/>
            <person name="Kuo A."/>
            <person name="Mondo S."/>
            <person name="Pangilinan J."/>
            <person name="Riley R."/>
            <person name="Labutti K."/>
            <person name="Andreopoulos B."/>
            <person name="Lipzen A."/>
            <person name="Chen C."/>
            <person name="Yanf M."/>
            <person name="Daum C."/>
            <person name="Ng V."/>
            <person name="Clum A."/>
            <person name="Ohm R."/>
            <person name="Martin F."/>
            <person name="Silar P."/>
            <person name="Natvig D."/>
            <person name="Lalanne C."/>
            <person name="Gautier V."/>
            <person name="Ament-Velasquez S.L."/>
            <person name="Kruys A."/>
            <person name="Hutchinson M.I."/>
            <person name="Powell A.J."/>
            <person name="Barry K."/>
            <person name="Miller A.N."/>
            <person name="Grigoriev I.V."/>
            <person name="Debuchy R."/>
            <person name="Gladieux P."/>
            <person name="Thoren M.H."/>
            <person name="Johannesson H."/>
        </authorList>
    </citation>
    <scope>NUCLEOTIDE SEQUENCE</scope>
    <source>
        <strain evidence="1">CBS 359.72</strain>
    </source>
</reference>
<name>A0AAN7CLE8_9PEZI</name>
<evidence type="ECO:0000313" key="2">
    <source>
        <dbReference type="Proteomes" id="UP001303647"/>
    </source>
</evidence>
<comment type="caution">
    <text evidence="1">The sequence shown here is derived from an EMBL/GenBank/DDBJ whole genome shotgun (WGS) entry which is preliminary data.</text>
</comment>
<organism evidence="1 2">
    <name type="scientific">Corynascus novoguineensis</name>
    <dbReference type="NCBI Taxonomy" id="1126955"/>
    <lineage>
        <taxon>Eukaryota</taxon>
        <taxon>Fungi</taxon>
        <taxon>Dikarya</taxon>
        <taxon>Ascomycota</taxon>
        <taxon>Pezizomycotina</taxon>
        <taxon>Sordariomycetes</taxon>
        <taxon>Sordariomycetidae</taxon>
        <taxon>Sordariales</taxon>
        <taxon>Chaetomiaceae</taxon>
        <taxon>Corynascus</taxon>
    </lineage>
</organism>
<evidence type="ECO:0000313" key="1">
    <source>
        <dbReference type="EMBL" id="KAK4244254.1"/>
    </source>
</evidence>
<sequence length="347" mass="38474">MANEIKQYFLAPSWDYPPNGPIALGNIILSPTRPVPPLLAATSVGRPLISTTKHNVEWTRDKASTRSFGVWTKFVESIEINLGFEASHATQDLFRFERMCTEEYFPDETFLAEALASEGVQRQLALLKRRRRGMMGVGRVAVYVIVGVKTVSGAQVRRMKARAGGVQAEVAVDAAVMGAAGVPMSVGPAVGVGWEREERMAFEGSDDFVFAYRVRKVWLGGREKGVRQEDYFKGAMLGLGDSEEFQEEVEPESVVLEDLAYDDVGEIWSTSQFLDESGEGEVEVFASSKTSWGGVRSSMPHAFHPESSATHKFNRSYFSYPLSKKADFVKGLRSRHNVALTKLRLTD</sequence>
<reference evidence="1" key="1">
    <citation type="journal article" date="2023" name="Mol. Phylogenet. Evol.">
        <title>Genome-scale phylogeny and comparative genomics of the fungal order Sordariales.</title>
        <authorList>
            <person name="Hensen N."/>
            <person name="Bonometti L."/>
            <person name="Westerberg I."/>
            <person name="Brannstrom I.O."/>
            <person name="Guillou S."/>
            <person name="Cros-Aarteil S."/>
            <person name="Calhoun S."/>
            <person name="Haridas S."/>
            <person name="Kuo A."/>
            <person name="Mondo S."/>
            <person name="Pangilinan J."/>
            <person name="Riley R."/>
            <person name="LaButti K."/>
            <person name="Andreopoulos B."/>
            <person name="Lipzen A."/>
            <person name="Chen C."/>
            <person name="Yan M."/>
            <person name="Daum C."/>
            <person name="Ng V."/>
            <person name="Clum A."/>
            <person name="Steindorff A."/>
            <person name="Ohm R.A."/>
            <person name="Martin F."/>
            <person name="Silar P."/>
            <person name="Natvig D.O."/>
            <person name="Lalanne C."/>
            <person name="Gautier V."/>
            <person name="Ament-Velasquez S.L."/>
            <person name="Kruys A."/>
            <person name="Hutchinson M.I."/>
            <person name="Powell A.J."/>
            <person name="Barry K."/>
            <person name="Miller A.N."/>
            <person name="Grigoriev I.V."/>
            <person name="Debuchy R."/>
            <person name="Gladieux P."/>
            <person name="Hiltunen Thoren M."/>
            <person name="Johannesson H."/>
        </authorList>
    </citation>
    <scope>NUCLEOTIDE SEQUENCE</scope>
    <source>
        <strain evidence="1">CBS 359.72</strain>
    </source>
</reference>
<gene>
    <name evidence="1" type="ORF">C7999DRAFT_17465</name>
</gene>
<proteinExistence type="predicted"/>
<protein>
    <submittedName>
        <fullName evidence="1">Uncharacterized protein</fullName>
    </submittedName>
</protein>
<dbReference type="EMBL" id="MU857749">
    <property type="protein sequence ID" value="KAK4244254.1"/>
    <property type="molecule type" value="Genomic_DNA"/>
</dbReference>
<accession>A0AAN7CLE8</accession>
<dbReference type="Proteomes" id="UP001303647">
    <property type="component" value="Unassembled WGS sequence"/>
</dbReference>
<keyword evidence="2" id="KW-1185">Reference proteome</keyword>
<dbReference type="AlphaFoldDB" id="A0AAN7CLE8"/>